<comment type="caution">
    <text evidence="1">The sequence shown here is derived from an EMBL/GenBank/DDBJ whole genome shotgun (WGS) entry which is preliminary data.</text>
</comment>
<feature type="non-terminal residue" evidence="1">
    <location>
        <position position="149"/>
    </location>
</feature>
<dbReference type="AlphaFoldDB" id="A0A350P027"/>
<sequence>MSEFASGKHAFGFCDRTGFRYKLKDLVPQIEAGRPNGMLVGRDVLDKDNPQWRLGMINMSDPQALRDPRPDGGFDQSRELSAFDPVGGGNTALGSRTVGLDMSGHVGRVEVEIIQPDSTASLTGVVGTTNIGNISVETGEVDIDVSVTG</sequence>
<reference evidence="1 2" key="1">
    <citation type="journal article" date="2018" name="Nat. Biotechnol.">
        <title>A standardized bacterial taxonomy based on genome phylogeny substantially revises the tree of life.</title>
        <authorList>
            <person name="Parks D.H."/>
            <person name="Chuvochina M."/>
            <person name="Waite D.W."/>
            <person name="Rinke C."/>
            <person name="Skarshewski A."/>
            <person name="Chaumeil P.A."/>
            <person name="Hugenholtz P."/>
        </authorList>
    </citation>
    <scope>NUCLEOTIDE SEQUENCE [LARGE SCALE GENOMIC DNA]</scope>
    <source>
        <strain evidence="1">UBA11978</strain>
    </source>
</reference>
<gene>
    <name evidence="1" type="ORF">DCW74_02795</name>
</gene>
<dbReference type="EMBL" id="DNAN01000097">
    <property type="protein sequence ID" value="HAW74644.1"/>
    <property type="molecule type" value="Genomic_DNA"/>
</dbReference>
<protein>
    <submittedName>
        <fullName evidence="1">Uncharacterized protein</fullName>
    </submittedName>
</protein>
<organism evidence="1 2">
    <name type="scientific">Alteromonas australica</name>
    <dbReference type="NCBI Taxonomy" id="589873"/>
    <lineage>
        <taxon>Bacteria</taxon>
        <taxon>Pseudomonadati</taxon>
        <taxon>Pseudomonadota</taxon>
        <taxon>Gammaproteobacteria</taxon>
        <taxon>Alteromonadales</taxon>
        <taxon>Alteromonadaceae</taxon>
        <taxon>Alteromonas/Salinimonas group</taxon>
        <taxon>Alteromonas</taxon>
    </lineage>
</organism>
<dbReference type="Proteomes" id="UP000263517">
    <property type="component" value="Unassembled WGS sequence"/>
</dbReference>
<proteinExistence type="predicted"/>
<evidence type="ECO:0000313" key="1">
    <source>
        <dbReference type="EMBL" id="HAW74644.1"/>
    </source>
</evidence>
<accession>A0A350P027</accession>
<evidence type="ECO:0000313" key="2">
    <source>
        <dbReference type="Proteomes" id="UP000263517"/>
    </source>
</evidence>
<name>A0A350P027_9ALTE</name>